<accession>A0AAD5SN52</accession>
<dbReference type="GO" id="GO:0005929">
    <property type="term" value="C:cilium"/>
    <property type="evidence" value="ECO:0007669"/>
    <property type="project" value="UniProtKB-ARBA"/>
</dbReference>
<dbReference type="Pfam" id="PF07162">
    <property type="entry name" value="B9-C2"/>
    <property type="match status" value="1"/>
</dbReference>
<feature type="non-terminal residue" evidence="6">
    <location>
        <position position="1"/>
    </location>
</feature>
<evidence type="ECO:0000256" key="3">
    <source>
        <dbReference type="ARBA" id="ARBA00022794"/>
    </source>
</evidence>
<comment type="subcellular location">
    <subcellularLocation>
        <location evidence="1">Cytoplasm</location>
        <location evidence="1">Cytoskeleton</location>
        <location evidence="1">Cilium basal body</location>
    </subcellularLocation>
</comment>
<keyword evidence="7" id="KW-1185">Reference proteome</keyword>
<keyword evidence="5" id="KW-0966">Cell projection</keyword>
<evidence type="ECO:0000313" key="6">
    <source>
        <dbReference type="EMBL" id="KAJ3082615.1"/>
    </source>
</evidence>
<sequence>MAKRVLNITKPILPEYSEPSHNHGMPYNPSLEIISETPMHLHKPLRDCKYTEMHIMAYLFCELSNSTQISHENLLSMKGYEKRLCSIKCYDNGLVQMTPGISNGDSVYQFQINEDVFQYQLQLISKQLNPADEETEWKIYSEYYNKHLAQKQSILPTSFQQPPLAPGLRVMFMGEISSAQGFNGESIYIHYLVDLCEGWTVEGGQLPLLSAYTQCSNGIYDRETGIWHARFSFPMEIITPAGQNYFL</sequence>
<dbReference type="AlphaFoldDB" id="A0AAD5SN52"/>
<evidence type="ECO:0000256" key="4">
    <source>
        <dbReference type="ARBA" id="ARBA00023212"/>
    </source>
</evidence>
<dbReference type="EMBL" id="JADGJH010005004">
    <property type="protein sequence ID" value="KAJ3082615.1"/>
    <property type="molecule type" value="Genomic_DNA"/>
</dbReference>
<keyword evidence="2" id="KW-0963">Cytoplasm</keyword>
<evidence type="ECO:0000256" key="5">
    <source>
        <dbReference type="ARBA" id="ARBA00023273"/>
    </source>
</evidence>
<organism evidence="6 7">
    <name type="scientific">Physocladia obscura</name>
    <dbReference type="NCBI Taxonomy" id="109957"/>
    <lineage>
        <taxon>Eukaryota</taxon>
        <taxon>Fungi</taxon>
        <taxon>Fungi incertae sedis</taxon>
        <taxon>Chytridiomycota</taxon>
        <taxon>Chytridiomycota incertae sedis</taxon>
        <taxon>Chytridiomycetes</taxon>
        <taxon>Chytridiales</taxon>
        <taxon>Chytriomycetaceae</taxon>
        <taxon>Physocladia</taxon>
    </lineage>
</organism>
<evidence type="ECO:0000256" key="1">
    <source>
        <dbReference type="ARBA" id="ARBA00004120"/>
    </source>
</evidence>
<protein>
    <submittedName>
        <fullName evidence="6">Pleiotropic negative transcriptional regulator</fullName>
    </submittedName>
</protein>
<dbReference type="InterPro" id="IPR010796">
    <property type="entry name" value="C2_B9-type_dom"/>
</dbReference>
<name>A0AAD5SN52_9FUNG</name>
<dbReference type="Proteomes" id="UP001211907">
    <property type="component" value="Unassembled WGS sequence"/>
</dbReference>
<keyword evidence="3" id="KW-0970">Cilium biogenesis/degradation</keyword>
<dbReference type="GO" id="GO:0030030">
    <property type="term" value="P:cell projection organization"/>
    <property type="evidence" value="ECO:0007669"/>
    <property type="project" value="UniProtKB-KW"/>
</dbReference>
<evidence type="ECO:0000313" key="7">
    <source>
        <dbReference type="Proteomes" id="UP001211907"/>
    </source>
</evidence>
<comment type="caution">
    <text evidence="6">The sequence shown here is derived from an EMBL/GenBank/DDBJ whole genome shotgun (WGS) entry which is preliminary data.</text>
</comment>
<proteinExistence type="predicted"/>
<reference evidence="6" key="1">
    <citation type="submission" date="2020-05" db="EMBL/GenBank/DDBJ databases">
        <title>Phylogenomic resolution of chytrid fungi.</title>
        <authorList>
            <person name="Stajich J.E."/>
            <person name="Amses K."/>
            <person name="Simmons R."/>
            <person name="Seto K."/>
            <person name="Myers J."/>
            <person name="Bonds A."/>
            <person name="Quandt C.A."/>
            <person name="Barry K."/>
            <person name="Liu P."/>
            <person name="Grigoriev I."/>
            <person name="Longcore J.E."/>
            <person name="James T.Y."/>
        </authorList>
    </citation>
    <scope>NUCLEOTIDE SEQUENCE</scope>
    <source>
        <strain evidence="6">JEL0513</strain>
    </source>
</reference>
<keyword evidence="4" id="KW-0206">Cytoskeleton</keyword>
<gene>
    <name evidence="6" type="primary">MKS1</name>
    <name evidence="6" type="ORF">HK100_009646</name>
</gene>
<evidence type="ECO:0000256" key="2">
    <source>
        <dbReference type="ARBA" id="ARBA00022490"/>
    </source>
</evidence>